<gene>
    <name evidence="6" type="ORF">SR858_06600</name>
</gene>
<organism evidence="6 7">
    <name type="scientific">Duganella zoogloeoides</name>
    <dbReference type="NCBI Taxonomy" id="75659"/>
    <lineage>
        <taxon>Bacteria</taxon>
        <taxon>Pseudomonadati</taxon>
        <taxon>Pseudomonadota</taxon>
        <taxon>Betaproteobacteria</taxon>
        <taxon>Burkholderiales</taxon>
        <taxon>Oxalobacteraceae</taxon>
        <taxon>Telluria group</taxon>
        <taxon>Duganella</taxon>
    </lineage>
</organism>
<dbReference type="RefSeq" id="WP_019921952.1">
    <property type="nucleotide sequence ID" value="NZ_CP140152.1"/>
</dbReference>
<evidence type="ECO:0000313" key="6">
    <source>
        <dbReference type="EMBL" id="WQH06001.1"/>
    </source>
</evidence>
<sequence>MDKLLWMHCFVRAVETGSFSAVARELGIGQPNVSRHIASLEKTLSTRLLHRSTRHMVATPEGQRYYTQARQALDVIAEAEADARGLQRPHGLLRVTCTPNLGTEKIIGALPAFLAQYPDVEIDLRLNDGYVDLVAEGIDVALRGGVLKDSALRARRVGTSQRICVASAAYLARYGTPVVPADLLQHQCLVYTLMASSGGWPFKNGEVAVAGRLRLNSLEGIRRAVLEDVGIGYLPSWMVAEQLRSGQLRAVLSDHAGPPAPLNAVYPTQTMVPRRATVFIDFIAALFAATPGLNGVAIV</sequence>
<protein>
    <submittedName>
        <fullName evidence="6">LysR family transcriptional regulator</fullName>
    </submittedName>
</protein>
<dbReference type="GeneID" id="43163683"/>
<keyword evidence="3" id="KW-0238">DNA-binding</keyword>
<dbReference type="Gene3D" id="1.10.10.10">
    <property type="entry name" value="Winged helix-like DNA-binding domain superfamily/Winged helix DNA-binding domain"/>
    <property type="match status" value="1"/>
</dbReference>
<evidence type="ECO:0000256" key="2">
    <source>
        <dbReference type="ARBA" id="ARBA00023015"/>
    </source>
</evidence>
<comment type="similarity">
    <text evidence="1">Belongs to the LysR transcriptional regulatory family.</text>
</comment>
<dbReference type="InterPro" id="IPR005119">
    <property type="entry name" value="LysR_subst-bd"/>
</dbReference>
<evidence type="ECO:0000259" key="5">
    <source>
        <dbReference type="PROSITE" id="PS50931"/>
    </source>
</evidence>
<keyword evidence="7" id="KW-1185">Reference proteome</keyword>
<dbReference type="PROSITE" id="PS50931">
    <property type="entry name" value="HTH_LYSR"/>
    <property type="match status" value="1"/>
</dbReference>
<keyword evidence="4" id="KW-0804">Transcription</keyword>
<evidence type="ECO:0000256" key="4">
    <source>
        <dbReference type="ARBA" id="ARBA00023163"/>
    </source>
</evidence>
<dbReference type="Proteomes" id="UP001326110">
    <property type="component" value="Chromosome"/>
</dbReference>
<dbReference type="PANTHER" id="PTHR30537:SF80">
    <property type="entry name" value="TRANSCRIPTIONAL REGULATOR"/>
    <property type="match status" value="1"/>
</dbReference>
<dbReference type="InterPro" id="IPR036390">
    <property type="entry name" value="WH_DNA-bd_sf"/>
</dbReference>
<evidence type="ECO:0000256" key="1">
    <source>
        <dbReference type="ARBA" id="ARBA00009437"/>
    </source>
</evidence>
<dbReference type="PRINTS" id="PR00039">
    <property type="entry name" value="HTHLYSR"/>
</dbReference>
<dbReference type="EMBL" id="CP140152">
    <property type="protein sequence ID" value="WQH06001.1"/>
    <property type="molecule type" value="Genomic_DNA"/>
</dbReference>
<dbReference type="Pfam" id="PF03466">
    <property type="entry name" value="LysR_substrate"/>
    <property type="match status" value="1"/>
</dbReference>
<feature type="domain" description="HTH lysR-type" evidence="5">
    <location>
        <begin position="1"/>
        <end position="59"/>
    </location>
</feature>
<dbReference type="SUPFAM" id="SSF46785">
    <property type="entry name" value="Winged helix' DNA-binding domain"/>
    <property type="match status" value="1"/>
</dbReference>
<dbReference type="InterPro" id="IPR036388">
    <property type="entry name" value="WH-like_DNA-bd_sf"/>
</dbReference>
<keyword evidence="2" id="KW-0805">Transcription regulation</keyword>
<dbReference type="InterPro" id="IPR000847">
    <property type="entry name" value="LysR_HTH_N"/>
</dbReference>
<reference evidence="6 7" key="1">
    <citation type="submission" date="2023-11" db="EMBL/GenBank/DDBJ databases">
        <title>MicrobeMod: A computational toolkit for identifying prokaryotic methylation and restriction-modification with nanopore sequencing.</title>
        <authorList>
            <person name="Crits-Christoph A."/>
            <person name="Kang S.C."/>
            <person name="Lee H."/>
            <person name="Ostrov N."/>
        </authorList>
    </citation>
    <scope>NUCLEOTIDE SEQUENCE [LARGE SCALE GENOMIC DNA]</scope>
    <source>
        <strain evidence="6 7">ATCC 25935</strain>
    </source>
</reference>
<dbReference type="SUPFAM" id="SSF53850">
    <property type="entry name" value="Periplasmic binding protein-like II"/>
    <property type="match status" value="1"/>
</dbReference>
<dbReference type="InterPro" id="IPR058163">
    <property type="entry name" value="LysR-type_TF_proteobact-type"/>
</dbReference>
<evidence type="ECO:0000256" key="3">
    <source>
        <dbReference type="ARBA" id="ARBA00023125"/>
    </source>
</evidence>
<dbReference type="CDD" id="cd08422">
    <property type="entry name" value="PBP2_CrgA_like"/>
    <property type="match status" value="1"/>
</dbReference>
<dbReference type="PANTHER" id="PTHR30537">
    <property type="entry name" value="HTH-TYPE TRANSCRIPTIONAL REGULATOR"/>
    <property type="match status" value="1"/>
</dbReference>
<accession>A0ABZ0Y1T8</accession>
<evidence type="ECO:0000313" key="7">
    <source>
        <dbReference type="Proteomes" id="UP001326110"/>
    </source>
</evidence>
<name>A0ABZ0Y1T8_9BURK</name>
<proteinExistence type="inferred from homology"/>
<dbReference type="Pfam" id="PF00126">
    <property type="entry name" value="HTH_1"/>
    <property type="match status" value="1"/>
</dbReference>
<dbReference type="Gene3D" id="3.40.190.290">
    <property type="match status" value="1"/>
</dbReference>